<dbReference type="Gene3D" id="3.40.640.10">
    <property type="entry name" value="Type I PLP-dependent aspartate aminotransferase-like (Major domain)"/>
    <property type="match status" value="1"/>
</dbReference>
<evidence type="ECO:0000256" key="1">
    <source>
        <dbReference type="ARBA" id="ARBA00001933"/>
    </source>
</evidence>
<dbReference type="PANTHER" id="PTHR11999:SF70">
    <property type="entry name" value="MIP05841P"/>
    <property type="match status" value="1"/>
</dbReference>
<dbReference type="RefSeq" id="WP_161339212.1">
    <property type="nucleotide sequence ID" value="NZ_JBHSDG010000004.1"/>
</dbReference>
<dbReference type="InterPro" id="IPR015421">
    <property type="entry name" value="PyrdxlP-dep_Trfase_major"/>
</dbReference>
<feature type="modified residue" description="N6-(pyridoxal phosphate)lysine" evidence="6">
    <location>
        <position position="297"/>
    </location>
</feature>
<keyword evidence="8" id="KW-0032">Aminotransferase</keyword>
<evidence type="ECO:0000256" key="5">
    <source>
        <dbReference type="ARBA" id="ARBA00023239"/>
    </source>
</evidence>
<dbReference type="Proteomes" id="UP000445696">
    <property type="component" value="Unassembled WGS sequence"/>
</dbReference>
<comment type="cofactor">
    <cofactor evidence="1 6 7">
        <name>pyridoxal 5'-phosphate</name>
        <dbReference type="ChEBI" id="CHEBI:597326"/>
    </cofactor>
</comment>
<keyword evidence="4 6" id="KW-0663">Pyridoxal phosphate</keyword>
<keyword evidence="8" id="KW-0808">Transferase</keyword>
<evidence type="ECO:0000256" key="4">
    <source>
        <dbReference type="ARBA" id="ARBA00022898"/>
    </source>
</evidence>
<dbReference type="GO" id="GO:0008483">
    <property type="term" value="F:transaminase activity"/>
    <property type="evidence" value="ECO:0007669"/>
    <property type="project" value="UniProtKB-KW"/>
</dbReference>
<evidence type="ECO:0000313" key="8">
    <source>
        <dbReference type="EMBL" id="MZR22747.1"/>
    </source>
</evidence>
<dbReference type="GO" id="GO:0030170">
    <property type="term" value="F:pyridoxal phosphate binding"/>
    <property type="evidence" value="ECO:0007669"/>
    <property type="project" value="InterPro"/>
</dbReference>
<dbReference type="InterPro" id="IPR010977">
    <property type="entry name" value="Aromatic_deC"/>
</dbReference>
<comment type="similarity">
    <text evidence="2 7">Belongs to the group II decarboxylase family.</text>
</comment>
<dbReference type="PANTHER" id="PTHR11999">
    <property type="entry name" value="GROUP II PYRIDOXAL-5-PHOSPHATE DECARBOXYLASE"/>
    <property type="match status" value="1"/>
</dbReference>
<organism evidence="8 9">
    <name type="scientific">Sneathiella chungangensis</name>
    <dbReference type="NCBI Taxonomy" id="1418234"/>
    <lineage>
        <taxon>Bacteria</taxon>
        <taxon>Pseudomonadati</taxon>
        <taxon>Pseudomonadota</taxon>
        <taxon>Alphaproteobacteria</taxon>
        <taxon>Sneathiellales</taxon>
        <taxon>Sneathiellaceae</taxon>
        <taxon>Sneathiella</taxon>
    </lineage>
</organism>
<dbReference type="SUPFAM" id="SSF53383">
    <property type="entry name" value="PLP-dependent transferases"/>
    <property type="match status" value="1"/>
</dbReference>
<proteinExistence type="inferred from homology"/>
<gene>
    <name evidence="8" type="ORF">GQF03_10435</name>
</gene>
<sequence length="464" mass="49701">MSSIIKTADRLENSIQALNIAHAHSRDYLSGLEARRVFPSDGDIDNLRRFLEPLPAQSSDPQDTLDLLAKYGAPATTATAAGRFFGLVVGGALPAALGARIMTSAWDQVVFNDATSPVGVALEKVTADWLLDILGLPAKASVGFVTGTTAGTLVCLSAARHSLLRKAGWDVQKQGLWGAPKIHVVASEQMHVINQKILSLLGIGSADIEYVPCDENGAIRLDALPELTANSLVLTQAGNVNSGGFDPIGEIADRANQVGAWVHVDGAFGLWAAASTSKRPLLQGFDKAHSWVTDAHKWLNTPYDCGIAFCRTPQDVHAVMATVAPYLKAGETAAPKDMVPEFSRSARAIEVWAALRSLGREGVEDLVDGCCRHAETLANALKSIGFEILNDVVLNQVVATFPGHEDKMAELASRVQQSGEAWLGPTTWRGRNAIRISISSWVTQESDIKRTVKAIDREIVSDES</sequence>
<reference evidence="8 9" key="1">
    <citation type="journal article" date="2014" name="Int. J. Syst. Evol. Microbiol.">
        <title>Sneathiella chungangensis sp. nov., isolated from a marine sand, and emended description of the genus Sneathiella.</title>
        <authorList>
            <person name="Siamphan C."/>
            <person name="Kim H."/>
            <person name="Lee J.S."/>
            <person name="Kim W."/>
        </authorList>
    </citation>
    <scope>NUCLEOTIDE SEQUENCE [LARGE SCALE GENOMIC DNA]</scope>
    <source>
        <strain evidence="8 9">KCTC 32476</strain>
    </source>
</reference>
<name>A0A845MHL2_9PROT</name>
<keyword evidence="5 7" id="KW-0456">Lyase</keyword>
<dbReference type="AlphaFoldDB" id="A0A845MHL2"/>
<evidence type="ECO:0000313" key="9">
    <source>
        <dbReference type="Proteomes" id="UP000445696"/>
    </source>
</evidence>
<evidence type="ECO:0000256" key="6">
    <source>
        <dbReference type="PIRSR" id="PIRSR602129-50"/>
    </source>
</evidence>
<dbReference type="GO" id="GO:0016831">
    <property type="term" value="F:carboxy-lyase activity"/>
    <property type="evidence" value="ECO:0007669"/>
    <property type="project" value="UniProtKB-KW"/>
</dbReference>
<keyword evidence="3" id="KW-0210">Decarboxylase</keyword>
<dbReference type="OrthoDB" id="9803665at2"/>
<dbReference type="GO" id="GO:0019752">
    <property type="term" value="P:carboxylic acid metabolic process"/>
    <property type="evidence" value="ECO:0007669"/>
    <property type="project" value="InterPro"/>
</dbReference>
<evidence type="ECO:0000256" key="7">
    <source>
        <dbReference type="RuleBase" id="RU000382"/>
    </source>
</evidence>
<protein>
    <submittedName>
        <fullName evidence="8">Aminotransferase class V-fold PLP-dependent enzyme</fullName>
    </submittedName>
</protein>
<dbReference type="Gene3D" id="3.90.1150.10">
    <property type="entry name" value="Aspartate Aminotransferase, domain 1"/>
    <property type="match status" value="1"/>
</dbReference>
<evidence type="ECO:0000256" key="3">
    <source>
        <dbReference type="ARBA" id="ARBA00022793"/>
    </source>
</evidence>
<accession>A0A845MHL2</accession>
<dbReference type="InterPro" id="IPR015422">
    <property type="entry name" value="PyrdxlP-dep_Trfase_small"/>
</dbReference>
<dbReference type="InterPro" id="IPR002129">
    <property type="entry name" value="PyrdxlP-dep_de-COase"/>
</dbReference>
<dbReference type="InterPro" id="IPR015424">
    <property type="entry name" value="PyrdxlP-dep_Trfase"/>
</dbReference>
<dbReference type="Pfam" id="PF00282">
    <property type="entry name" value="Pyridoxal_deC"/>
    <property type="match status" value="1"/>
</dbReference>
<keyword evidence="9" id="KW-1185">Reference proteome</keyword>
<evidence type="ECO:0000256" key="2">
    <source>
        <dbReference type="ARBA" id="ARBA00009533"/>
    </source>
</evidence>
<comment type="caution">
    <text evidence="8">The sequence shown here is derived from an EMBL/GenBank/DDBJ whole genome shotgun (WGS) entry which is preliminary data.</text>
</comment>
<dbReference type="EMBL" id="WTVA01000004">
    <property type="protein sequence ID" value="MZR22747.1"/>
    <property type="molecule type" value="Genomic_DNA"/>
</dbReference>